<dbReference type="InterPro" id="IPR036390">
    <property type="entry name" value="WH_DNA-bd_sf"/>
</dbReference>
<proteinExistence type="predicted"/>
<dbReference type="EMBL" id="VASG01000003">
    <property type="protein sequence ID" value="TLP74564.1"/>
    <property type="molecule type" value="Genomic_DNA"/>
</dbReference>
<dbReference type="RefSeq" id="WP_138213691.1">
    <property type="nucleotide sequence ID" value="NZ_VASG01000003.1"/>
</dbReference>
<reference evidence="1 2" key="1">
    <citation type="submission" date="2019-05" db="EMBL/GenBank/DDBJ databases">
        <authorList>
            <person name="Moore K."/>
            <person name="O'Neill P."/>
            <person name="Farbos A."/>
            <person name="Studholme D.J."/>
        </authorList>
    </citation>
    <scope>NUCLEOTIDE SEQUENCE [LARGE SCALE GENOMIC DNA]</scope>
    <source>
        <strain evidence="1 2">DSM 9128</strain>
    </source>
</reference>
<dbReference type="SUPFAM" id="SSF46785">
    <property type="entry name" value="Winged helix' DNA-binding domain"/>
    <property type="match status" value="1"/>
</dbReference>
<sequence length="185" mass="20467">MKQKISHIRFIDFSGEANPYGTLRGKQTYEKLVDFIESSPAYILGISFDGLTGADSSYLRESLISVVKKFKDERSIFIQDLTDRDIIYNLKLAAEAKSQPIVNWVGSECMVLGPEPSPSNRALLDLVISNRSLTTSKASSTLDISVQNASTKLKKLFEDGYITRSEEAAETGGKEYIYHAIGQSA</sequence>
<organism evidence="1 2">
    <name type="scientific">Pseudomonas nitroreducens</name>
    <dbReference type="NCBI Taxonomy" id="46680"/>
    <lineage>
        <taxon>Bacteria</taxon>
        <taxon>Pseudomonadati</taxon>
        <taxon>Pseudomonadota</taxon>
        <taxon>Gammaproteobacteria</taxon>
        <taxon>Pseudomonadales</taxon>
        <taxon>Pseudomonadaceae</taxon>
        <taxon>Pseudomonas</taxon>
    </lineage>
</organism>
<dbReference type="Proteomes" id="UP000307510">
    <property type="component" value="Unassembled WGS sequence"/>
</dbReference>
<evidence type="ECO:0000313" key="1">
    <source>
        <dbReference type="EMBL" id="TLP74564.1"/>
    </source>
</evidence>
<gene>
    <name evidence="1" type="ORF">FEA48_10090</name>
</gene>
<dbReference type="AlphaFoldDB" id="A0A5R9A8Q1"/>
<comment type="caution">
    <text evidence="1">The sequence shown here is derived from an EMBL/GenBank/DDBJ whole genome shotgun (WGS) entry which is preliminary data.</text>
</comment>
<accession>A0A5R9A8Q1</accession>
<evidence type="ECO:0000313" key="2">
    <source>
        <dbReference type="Proteomes" id="UP000307510"/>
    </source>
</evidence>
<reference evidence="2" key="2">
    <citation type="submission" date="2019-06" db="EMBL/GenBank/DDBJ databases">
        <title>AzeR, a transcriptional regulator that responds to azelaic acid in Pseudomonas nitroreducens.</title>
        <authorList>
            <person name="Bez C."/>
            <person name="Javvadi S.G."/>
            <person name="Bertani I."/>
            <person name="Devescovi G."/>
            <person name="Studholme D.J."/>
            <person name="Geller A."/>
            <person name="Levy A."/>
            <person name="Venturi V."/>
        </authorList>
    </citation>
    <scope>NUCLEOTIDE SEQUENCE [LARGE SCALE GENOMIC DNA]</scope>
    <source>
        <strain evidence="2">DSM 9128</strain>
    </source>
</reference>
<dbReference type="Gene3D" id="1.10.10.10">
    <property type="entry name" value="Winged helix-like DNA-binding domain superfamily/Winged helix DNA-binding domain"/>
    <property type="match status" value="1"/>
</dbReference>
<protein>
    <submittedName>
        <fullName evidence="1">Helix-turn-helix transcriptional regulator</fullName>
    </submittedName>
</protein>
<dbReference type="InterPro" id="IPR036388">
    <property type="entry name" value="WH-like_DNA-bd_sf"/>
</dbReference>
<name>A0A5R9A8Q1_PSENT</name>